<dbReference type="OrthoDB" id="6240246at2759"/>
<evidence type="ECO:0000313" key="3">
    <source>
        <dbReference type="Proteomes" id="UP000278807"/>
    </source>
</evidence>
<feature type="region of interest" description="Disordered" evidence="1">
    <location>
        <begin position="1"/>
        <end position="51"/>
    </location>
</feature>
<gene>
    <name evidence="2" type="ORF">HNAJ_LOCUS1570</name>
</gene>
<reference evidence="2 3" key="2">
    <citation type="submission" date="2018-11" db="EMBL/GenBank/DDBJ databases">
        <authorList>
            <consortium name="Pathogen Informatics"/>
        </authorList>
    </citation>
    <scope>NUCLEOTIDE SEQUENCE [LARGE SCALE GENOMIC DNA]</scope>
</reference>
<dbReference type="Proteomes" id="UP000278807">
    <property type="component" value="Unassembled WGS sequence"/>
</dbReference>
<keyword evidence="3" id="KW-1185">Reference proteome</keyword>
<feature type="compositionally biased region" description="Acidic residues" evidence="1">
    <location>
        <begin position="14"/>
        <end position="32"/>
    </location>
</feature>
<organism evidence="4">
    <name type="scientific">Rodentolepis nana</name>
    <name type="common">Dwarf tapeworm</name>
    <name type="synonym">Hymenolepis nana</name>
    <dbReference type="NCBI Taxonomy" id="102285"/>
    <lineage>
        <taxon>Eukaryota</taxon>
        <taxon>Metazoa</taxon>
        <taxon>Spiralia</taxon>
        <taxon>Lophotrochozoa</taxon>
        <taxon>Platyhelminthes</taxon>
        <taxon>Cestoda</taxon>
        <taxon>Eucestoda</taxon>
        <taxon>Cyclophyllidea</taxon>
        <taxon>Hymenolepididae</taxon>
        <taxon>Rodentolepis</taxon>
    </lineage>
</organism>
<feature type="compositionally biased region" description="Low complexity" evidence="1">
    <location>
        <begin position="33"/>
        <end position="44"/>
    </location>
</feature>
<evidence type="ECO:0000313" key="4">
    <source>
        <dbReference type="WBParaSite" id="HNAJ_0000157101-mRNA-1"/>
    </source>
</evidence>
<evidence type="ECO:0000256" key="1">
    <source>
        <dbReference type="SAM" id="MobiDB-lite"/>
    </source>
</evidence>
<reference evidence="4" key="1">
    <citation type="submission" date="2017-02" db="UniProtKB">
        <authorList>
            <consortium name="WormBaseParasite"/>
        </authorList>
    </citation>
    <scope>IDENTIFICATION</scope>
</reference>
<dbReference type="AlphaFoldDB" id="A0A0R3T3I5"/>
<dbReference type="WBParaSite" id="HNAJ_0000157101-mRNA-1">
    <property type="protein sequence ID" value="HNAJ_0000157101-mRNA-1"/>
    <property type="gene ID" value="HNAJ_0000157101"/>
</dbReference>
<proteinExistence type="predicted"/>
<evidence type="ECO:0000313" key="2">
    <source>
        <dbReference type="EMBL" id="VDN97429.1"/>
    </source>
</evidence>
<protein>
    <submittedName>
        <fullName evidence="4">CTNNB1 binding N-teminal domain-containing protein</fullName>
    </submittedName>
</protein>
<name>A0A0R3T3I5_RODNA</name>
<dbReference type="EMBL" id="UZAE01000628">
    <property type="protein sequence ID" value="VDN97429.1"/>
    <property type="molecule type" value="Genomic_DNA"/>
</dbReference>
<sequence>MYTAHQLVSRDDYDNYDSDESDGDGYSEESNSEDASSSDSQNSMDENKELERFMMLGGSQNVTAINETNGKNGKLNEIYEY</sequence>
<accession>A0A0R3T3I5</accession>